<dbReference type="EMBL" id="BSXV01001647">
    <property type="protein sequence ID" value="GME93494.1"/>
    <property type="molecule type" value="Genomic_DNA"/>
</dbReference>
<dbReference type="Proteomes" id="UP001165101">
    <property type="component" value="Unassembled WGS sequence"/>
</dbReference>
<sequence>MAKPKTRKSVSFQNDSSKIVEISDNTPLEDVKFSNKNSNSSNKNTLNNNNNNNNNRDDEIDSDIINKFGTGIKTTADPNYDPQTEEEKEEANKPFPITKYSIAAIPFHVPLMLLALFNNFSLTDKTSQALADSLKGLVVMQSMYGILLSELISKPSFKSMKKSKKLKTPPSLQQQQNDDSSDSQLTYSSFLPTSGDFLYVSVAIVLSFAFAIPLYFIIQLFGAPIGSLRAESFLLCCHISLLSFYPLLMVYKIVDPGRSSNLMSIGKIWFKMLTFQVGRDVYKHQVYLMAISTFLGAWIGVTPMPLDWDRDWQDWPITLLVGAYGGAFIGGLAGYICNVFL</sequence>
<reference evidence="1" key="1">
    <citation type="submission" date="2023-04" db="EMBL/GenBank/DDBJ databases">
        <title>Candida boidinii NBRC 1967.</title>
        <authorList>
            <person name="Ichikawa N."/>
            <person name="Sato H."/>
            <person name="Tonouchi N."/>
        </authorList>
    </citation>
    <scope>NUCLEOTIDE SEQUENCE</scope>
    <source>
        <strain evidence="1">NBRC 1967</strain>
    </source>
</reference>
<proteinExistence type="predicted"/>
<organism evidence="1 2">
    <name type="scientific">Candida boidinii</name>
    <name type="common">Yeast</name>
    <dbReference type="NCBI Taxonomy" id="5477"/>
    <lineage>
        <taxon>Eukaryota</taxon>
        <taxon>Fungi</taxon>
        <taxon>Dikarya</taxon>
        <taxon>Ascomycota</taxon>
        <taxon>Saccharomycotina</taxon>
        <taxon>Pichiomycetes</taxon>
        <taxon>Pichiales</taxon>
        <taxon>Pichiaceae</taxon>
        <taxon>Ogataea</taxon>
        <taxon>Ogataea/Candida clade</taxon>
    </lineage>
</organism>
<protein>
    <submittedName>
        <fullName evidence="1">Unnamed protein product</fullName>
    </submittedName>
</protein>
<evidence type="ECO:0000313" key="2">
    <source>
        <dbReference type="Proteomes" id="UP001165101"/>
    </source>
</evidence>
<name>A0ACB5TS15_CANBO</name>
<accession>A0ACB5TS15</accession>
<gene>
    <name evidence="1" type="ORF">Cboi01_000315900</name>
</gene>
<evidence type="ECO:0000313" key="1">
    <source>
        <dbReference type="EMBL" id="GME93494.1"/>
    </source>
</evidence>
<comment type="caution">
    <text evidence="1">The sequence shown here is derived from an EMBL/GenBank/DDBJ whole genome shotgun (WGS) entry which is preliminary data.</text>
</comment>
<keyword evidence="2" id="KW-1185">Reference proteome</keyword>